<sequence length="324" mass="37898">MDKLTYVNPVTDTTNYYEDQKELIEKAKQVSENKLEQLIYFVSCLIHEGYEPEFIIKIMIPANRDVEIILPIIEDSDYFGYYVSWGDELYPEHNVSTHKYKKQDINKTYTIKFFGMNITGFGKSTVSTEDFQNYLISVVSFGILGYKFTSLSNAFITSANNFTVPNYLPSNITNISSMFSWCNRFNQPLNHWNTSNITNMENTFGCCFDFNQSLDNWDVSNVINMSSMFCYCFKFNSMLSNWNVSQVINMSSMFYSCNRFNQPLNNWDVSNVMNMNAMFYNCTDFSQSLDNWNVSAITNVFCMFDKCDNFKAPFDKWNNKKIEL</sequence>
<dbReference type="AlphaFoldDB" id="A0A6C0DZK8"/>
<organism evidence="1">
    <name type="scientific">viral metagenome</name>
    <dbReference type="NCBI Taxonomy" id="1070528"/>
    <lineage>
        <taxon>unclassified sequences</taxon>
        <taxon>metagenomes</taxon>
        <taxon>organismal metagenomes</taxon>
    </lineage>
</organism>
<dbReference type="InterPro" id="IPR005046">
    <property type="entry name" value="DUF285"/>
</dbReference>
<protein>
    <recommendedName>
        <fullName evidence="2">BspA family leucine-rich repeat surface protein</fullName>
    </recommendedName>
</protein>
<name>A0A6C0DZK8_9ZZZZ</name>
<evidence type="ECO:0000313" key="1">
    <source>
        <dbReference type="EMBL" id="QHT21791.1"/>
    </source>
</evidence>
<accession>A0A6C0DZK8</accession>
<evidence type="ECO:0008006" key="2">
    <source>
        <dbReference type="Google" id="ProtNLM"/>
    </source>
</evidence>
<dbReference type="InterPro" id="IPR011889">
    <property type="entry name" value="Liste_lipo_26"/>
</dbReference>
<dbReference type="EMBL" id="MN739697">
    <property type="protein sequence ID" value="QHT21791.1"/>
    <property type="molecule type" value="Genomic_DNA"/>
</dbReference>
<dbReference type="Pfam" id="PF03382">
    <property type="entry name" value="DUF285"/>
    <property type="match status" value="1"/>
</dbReference>
<dbReference type="NCBIfam" id="TIGR02167">
    <property type="entry name" value="Liste_lipo_26"/>
    <property type="match status" value="2"/>
</dbReference>
<reference evidence="1" key="1">
    <citation type="journal article" date="2020" name="Nature">
        <title>Giant virus diversity and host interactions through global metagenomics.</title>
        <authorList>
            <person name="Schulz F."/>
            <person name="Roux S."/>
            <person name="Paez-Espino D."/>
            <person name="Jungbluth S."/>
            <person name="Walsh D.A."/>
            <person name="Denef V.J."/>
            <person name="McMahon K.D."/>
            <person name="Konstantinidis K.T."/>
            <person name="Eloe-Fadrosh E.A."/>
            <person name="Kyrpides N.C."/>
            <person name="Woyke T."/>
        </authorList>
    </citation>
    <scope>NUCLEOTIDE SEQUENCE</scope>
    <source>
        <strain evidence="1">GVMAG-M-3300023179-103</strain>
    </source>
</reference>
<proteinExistence type="predicted"/>